<dbReference type="PANTHER" id="PTHR21115">
    <property type="entry name" value="GH06117P-RELATED"/>
    <property type="match status" value="1"/>
</dbReference>
<accession>A0A016VB77</accession>
<feature type="region of interest" description="Disordered" evidence="1">
    <location>
        <begin position="380"/>
        <end position="400"/>
    </location>
</feature>
<organism evidence="3 4">
    <name type="scientific">Ancylostoma ceylanicum</name>
    <dbReference type="NCBI Taxonomy" id="53326"/>
    <lineage>
        <taxon>Eukaryota</taxon>
        <taxon>Metazoa</taxon>
        <taxon>Ecdysozoa</taxon>
        <taxon>Nematoda</taxon>
        <taxon>Chromadorea</taxon>
        <taxon>Rhabditida</taxon>
        <taxon>Rhabditina</taxon>
        <taxon>Rhabditomorpha</taxon>
        <taxon>Strongyloidea</taxon>
        <taxon>Ancylostomatidae</taxon>
        <taxon>Ancylostomatinae</taxon>
        <taxon>Ancylostoma</taxon>
    </lineage>
</organism>
<dbReference type="Proteomes" id="UP000024635">
    <property type="component" value="Unassembled WGS sequence"/>
</dbReference>
<feature type="compositionally biased region" description="Basic and acidic residues" evidence="1">
    <location>
        <begin position="389"/>
        <end position="398"/>
    </location>
</feature>
<protein>
    <recommendedName>
        <fullName evidence="2">DUF4781 domain-containing protein</fullName>
    </recommendedName>
</protein>
<dbReference type="AlphaFoldDB" id="A0A016VB77"/>
<evidence type="ECO:0000259" key="2">
    <source>
        <dbReference type="Pfam" id="PF16013"/>
    </source>
</evidence>
<gene>
    <name evidence="3" type="primary">Acey_s0013.g2048</name>
    <name evidence="3" type="ORF">Y032_0013g2048</name>
</gene>
<dbReference type="Pfam" id="PF16013">
    <property type="entry name" value="DUF4781"/>
    <property type="match status" value="1"/>
</dbReference>
<dbReference type="PANTHER" id="PTHR21115:SF0">
    <property type="entry name" value="GH06117P-RELATED"/>
    <property type="match status" value="1"/>
</dbReference>
<dbReference type="InterPro" id="IPR031962">
    <property type="entry name" value="DUF4781"/>
</dbReference>
<evidence type="ECO:0000256" key="1">
    <source>
        <dbReference type="SAM" id="MobiDB-lite"/>
    </source>
</evidence>
<proteinExistence type="predicted"/>
<evidence type="ECO:0000313" key="4">
    <source>
        <dbReference type="Proteomes" id="UP000024635"/>
    </source>
</evidence>
<keyword evidence="4" id="KW-1185">Reference proteome</keyword>
<comment type="caution">
    <text evidence="3">The sequence shown here is derived from an EMBL/GenBank/DDBJ whole genome shotgun (WGS) entry which is preliminary data.</text>
</comment>
<name>A0A016VB77_9BILA</name>
<feature type="domain" description="DUF4781" evidence="2">
    <location>
        <begin position="114"/>
        <end position="383"/>
    </location>
</feature>
<dbReference type="EMBL" id="JARK01001349">
    <property type="protein sequence ID" value="EYC24680.1"/>
    <property type="molecule type" value="Genomic_DNA"/>
</dbReference>
<evidence type="ECO:0000313" key="3">
    <source>
        <dbReference type="EMBL" id="EYC24680.1"/>
    </source>
</evidence>
<dbReference type="STRING" id="53326.A0A016VB77"/>
<reference evidence="4" key="1">
    <citation type="journal article" date="2015" name="Nat. Genet.">
        <title>The genome and transcriptome of the zoonotic hookworm Ancylostoma ceylanicum identify infection-specific gene families.</title>
        <authorList>
            <person name="Schwarz E.M."/>
            <person name="Hu Y."/>
            <person name="Antoshechkin I."/>
            <person name="Miller M.M."/>
            <person name="Sternberg P.W."/>
            <person name="Aroian R.V."/>
        </authorList>
    </citation>
    <scope>NUCLEOTIDE SEQUENCE</scope>
    <source>
        <strain evidence="4">HY135</strain>
    </source>
</reference>
<dbReference type="OrthoDB" id="6512497at2759"/>
<sequence length="874" mass="99727">MRVRSFKVNKIKYDKEWEYESTEKWMNESWDELTAFCENTLVDYQRYSVEDSTYLEEQIATFVFGITAERVVRALRNNNLLRAYDNPERRFVTEARRKMLEIAGGQVVDMQVVPIYLLHIEDEDEEKTPSSQSCVFRVRSKNGRWKFIDRRLRTYNSFDDYLGNNKEPPCMMCYPADGFLRVQEENRDTNGNSFTTSEVHFGEPPSCKPSVRVTNNLVGLSTATATVAATIAMFTAAAPAFTSIAATKPEYSLIRQVSTLAEKARCSERVFTFATAITTLVICKEFPKYLRMAVCQNHQLTFSASAVVNFIVRGMTAVNASDLATMIYQFASELANLSTEVSALDVLNLVVIAHNMFSCWISPKSAKVMLEQARAQIKAENRTSSCESGDSKRNDELGSKMTSNNEEINQLHNDTLTKHNEFIEDICKGSMASLLLVLNLFQELSRGTRKAYQKLVKNQQQDQETVTETDQNDRIIRAVAKMNADGVFRPISATKCGICLENGEILDLPINKQLETHPETIEQLIRTYAGRIRGKIDVANDLEQIMRVTRQFDSGQITEEAYLKLINDELQKYQMITAAEIAEVHKHITRRMKNTSYQQKKMFENMRPSVAYRMRTVLKGASKGDIEAAMKIAESLNMASSPFDIATCIAVVQLHFNKEMKKFKLKHAEISGKSDMGSKEKQVAIDKLYEEHFGLSKDDLELVNSSRISNKAKDKFLAERLAHGIANNNQRRAALVGYIRKRMEDIRKYAEKENLFHSDLLSLYYHVEKYRVEIVKGETNTQPQPSGNHSTQENGEEIFFQDMSKAIFTKKNFWSILLSQDAHTKSRIWVTNKEFKGQAKASNVSVPYENLLDNPSLYFPGEFVQSHFQKYGLA</sequence>